<dbReference type="GO" id="GO:0005524">
    <property type="term" value="F:ATP binding"/>
    <property type="evidence" value="ECO:0007669"/>
    <property type="project" value="UniProtKB-KW"/>
</dbReference>
<dbReference type="Proteomes" id="UP000287124">
    <property type="component" value="Unassembled WGS sequence"/>
</dbReference>
<feature type="compositionally biased region" description="Low complexity" evidence="5">
    <location>
        <begin position="11"/>
        <end position="20"/>
    </location>
</feature>
<evidence type="ECO:0000256" key="1">
    <source>
        <dbReference type="ARBA" id="ARBA00022741"/>
    </source>
</evidence>
<proteinExistence type="predicted"/>
<dbReference type="AlphaFoldDB" id="A0A430LMH3"/>
<feature type="region of interest" description="Disordered" evidence="5">
    <location>
        <begin position="1"/>
        <end position="20"/>
    </location>
</feature>
<evidence type="ECO:0000313" key="8">
    <source>
        <dbReference type="Proteomes" id="UP000287124"/>
    </source>
</evidence>
<dbReference type="InterPro" id="IPR011709">
    <property type="entry name" value="DEAD-box_helicase_OB_fold"/>
</dbReference>
<dbReference type="Gene3D" id="3.40.50.300">
    <property type="entry name" value="P-loop containing nucleotide triphosphate hydrolases"/>
    <property type="match status" value="1"/>
</dbReference>
<dbReference type="GO" id="GO:0016787">
    <property type="term" value="F:hydrolase activity"/>
    <property type="evidence" value="ECO:0007669"/>
    <property type="project" value="UniProtKB-KW"/>
</dbReference>
<dbReference type="InterPro" id="IPR027417">
    <property type="entry name" value="P-loop_NTPase"/>
</dbReference>
<dbReference type="Pfam" id="PF07717">
    <property type="entry name" value="OB_NTP_bind"/>
    <property type="match status" value="1"/>
</dbReference>
<dbReference type="PANTHER" id="PTHR18934:SF99">
    <property type="entry name" value="ATP-DEPENDENT RNA HELICASE DHX37-RELATED"/>
    <property type="match status" value="1"/>
</dbReference>
<evidence type="ECO:0000256" key="4">
    <source>
        <dbReference type="ARBA" id="ARBA00022840"/>
    </source>
</evidence>
<dbReference type="EMBL" id="MIKF01000139">
    <property type="protein sequence ID" value="RTE76850.1"/>
    <property type="molecule type" value="Genomic_DNA"/>
</dbReference>
<accession>A0A430LMH3</accession>
<dbReference type="Pfam" id="PF21010">
    <property type="entry name" value="HA2_C"/>
    <property type="match status" value="1"/>
</dbReference>
<keyword evidence="3" id="KW-0347">Helicase</keyword>
<organism evidence="7 8">
    <name type="scientific">Fusarium euwallaceae</name>
    <dbReference type="NCBI Taxonomy" id="1147111"/>
    <lineage>
        <taxon>Eukaryota</taxon>
        <taxon>Fungi</taxon>
        <taxon>Dikarya</taxon>
        <taxon>Ascomycota</taxon>
        <taxon>Pezizomycotina</taxon>
        <taxon>Sordariomycetes</taxon>
        <taxon>Hypocreomycetidae</taxon>
        <taxon>Hypocreales</taxon>
        <taxon>Nectriaceae</taxon>
        <taxon>Fusarium</taxon>
        <taxon>Fusarium solani species complex</taxon>
    </lineage>
</organism>
<dbReference type="GO" id="GO:0003723">
    <property type="term" value="F:RNA binding"/>
    <property type="evidence" value="ECO:0007669"/>
    <property type="project" value="TreeGrafter"/>
</dbReference>
<comment type="caution">
    <text evidence="7">The sequence shown here is derived from an EMBL/GenBank/DDBJ whole genome shotgun (WGS) entry which is preliminary data.</text>
</comment>
<feature type="region of interest" description="Disordered" evidence="5">
    <location>
        <begin position="210"/>
        <end position="230"/>
    </location>
</feature>
<dbReference type="Gene3D" id="1.10.10.2130">
    <property type="entry name" value="DEAH helicase family, winged-helix domain"/>
    <property type="match status" value="1"/>
</dbReference>
<keyword evidence="2" id="KW-0378">Hydrolase</keyword>
<keyword evidence="1" id="KW-0547">Nucleotide-binding</keyword>
<evidence type="ECO:0000259" key="6">
    <source>
        <dbReference type="Pfam" id="PF07717"/>
    </source>
</evidence>
<protein>
    <recommendedName>
        <fullName evidence="6">DEAD-box helicase OB fold domain-containing protein</fullName>
    </recommendedName>
</protein>
<name>A0A430LMH3_9HYPO</name>
<evidence type="ECO:0000313" key="7">
    <source>
        <dbReference type="EMBL" id="RTE76850.1"/>
    </source>
</evidence>
<dbReference type="GO" id="GO:0004386">
    <property type="term" value="F:helicase activity"/>
    <property type="evidence" value="ECO:0007669"/>
    <property type="project" value="UniProtKB-KW"/>
</dbReference>
<evidence type="ECO:0000256" key="2">
    <source>
        <dbReference type="ARBA" id="ARBA00022801"/>
    </source>
</evidence>
<dbReference type="SUPFAM" id="SSF52540">
    <property type="entry name" value="P-loop containing nucleoside triphosphate hydrolases"/>
    <property type="match status" value="1"/>
</dbReference>
<keyword evidence="8" id="KW-1185">Reference proteome</keyword>
<evidence type="ECO:0000256" key="3">
    <source>
        <dbReference type="ARBA" id="ARBA00022806"/>
    </source>
</evidence>
<keyword evidence="4" id="KW-0067">ATP-binding</keyword>
<dbReference type="InterPro" id="IPR042035">
    <property type="entry name" value="DEAH_win-hel_dom"/>
</dbReference>
<evidence type="ECO:0000256" key="5">
    <source>
        <dbReference type="SAM" id="MobiDB-lite"/>
    </source>
</evidence>
<gene>
    <name evidence="7" type="ORF">BHE90_008682</name>
</gene>
<feature type="domain" description="DEAD-box helicase OB fold" evidence="6">
    <location>
        <begin position="234"/>
        <end position="295"/>
    </location>
</feature>
<reference evidence="7 8" key="1">
    <citation type="submission" date="2017-06" db="EMBL/GenBank/DDBJ databases">
        <title>Comparative genomic analysis of Ambrosia Fusariam Clade fungi.</title>
        <authorList>
            <person name="Stajich J.E."/>
            <person name="Carrillo J."/>
            <person name="Kijimoto T."/>
            <person name="Eskalen A."/>
            <person name="O'Donnell K."/>
            <person name="Kasson M."/>
        </authorList>
    </citation>
    <scope>NUCLEOTIDE SEQUENCE [LARGE SCALE GENOMIC DNA]</scope>
    <source>
        <strain evidence="7 8">UCR1854</strain>
    </source>
</reference>
<sequence length="316" mass="35699">MTTLHTTPISRAAARQRAGRAGRIQDGTCYRLYTKDVFDKTMMPNTPPGMLTSEVMAEVLILKSCGFHKISEFNFVDAPHVETVLRAVYELRAFGYIDADAKLTKNSSMAAKELGCLAEIVTIACLLSLQDDIIMRPHAQRYAADVIRQQYSYAKSDHLTRLNAFHIYVHRRIESAGDEDKLARWCRMSFINPKVAEQARKMRNSMMASVSKRTPNNEPVLALEPSDPNSGSKIRQSLAAGFYHKAAHVDRRGTYKTVHDNQPAMPEPDSCLVGEKYEWVICDRIYFSRVQYMRCYRPGLDHGPRALPGQKPGVQV</sequence>
<dbReference type="PANTHER" id="PTHR18934">
    <property type="entry name" value="ATP-DEPENDENT RNA HELICASE"/>
    <property type="match status" value="1"/>
</dbReference>